<dbReference type="InterPro" id="IPR003607">
    <property type="entry name" value="HD/PDEase_dom"/>
</dbReference>
<reference evidence="15" key="1">
    <citation type="submission" date="2021-03" db="EMBL/GenBank/DDBJ databases">
        <authorList>
            <person name="Tagirdzhanova G."/>
        </authorList>
    </citation>
    <scope>NUCLEOTIDE SEQUENCE</scope>
</reference>
<dbReference type="GO" id="GO:0046872">
    <property type="term" value="F:metal ion binding"/>
    <property type="evidence" value="ECO:0007669"/>
    <property type="project" value="UniProtKB-KW"/>
</dbReference>
<dbReference type="Proteomes" id="UP000664169">
    <property type="component" value="Unassembled WGS sequence"/>
</dbReference>
<accession>A0A8H3FJJ2</accession>
<dbReference type="Gene3D" id="1.10.3210.10">
    <property type="entry name" value="Hypothetical protein af1432"/>
    <property type="match status" value="1"/>
</dbReference>
<dbReference type="InterPro" id="IPR039356">
    <property type="entry name" value="YfbR/HDDC2"/>
</dbReference>
<evidence type="ECO:0000313" key="16">
    <source>
        <dbReference type="Proteomes" id="UP000664169"/>
    </source>
</evidence>
<evidence type="ECO:0000256" key="6">
    <source>
        <dbReference type="ARBA" id="ARBA00009999"/>
    </source>
</evidence>
<comment type="cofactor">
    <cofactor evidence="3">
        <name>Co(2+)</name>
        <dbReference type="ChEBI" id="CHEBI:48828"/>
    </cofactor>
</comment>
<gene>
    <name evidence="15" type="ORF">GOMPHAMPRED_003755</name>
</gene>
<dbReference type="CDD" id="cd00077">
    <property type="entry name" value="HDc"/>
    <property type="match status" value="1"/>
</dbReference>
<evidence type="ECO:0000256" key="3">
    <source>
        <dbReference type="ARBA" id="ARBA00001941"/>
    </source>
</evidence>
<organism evidence="15 16">
    <name type="scientific">Gomphillus americanus</name>
    <dbReference type="NCBI Taxonomy" id="1940652"/>
    <lineage>
        <taxon>Eukaryota</taxon>
        <taxon>Fungi</taxon>
        <taxon>Dikarya</taxon>
        <taxon>Ascomycota</taxon>
        <taxon>Pezizomycotina</taxon>
        <taxon>Lecanoromycetes</taxon>
        <taxon>OSLEUM clade</taxon>
        <taxon>Ostropomycetidae</taxon>
        <taxon>Ostropales</taxon>
        <taxon>Graphidaceae</taxon>
        <taxon>Gomphilloideae</taxon>
        <taxon>Gomphillus</taxon>
    </lineage>
</organism>
<sequence>MTPHETTDSAEHGHPNLSAGQQNGTPPKEHSTTDASYPVWSVEAELEKIDYPKLSSPPTTPIPFFHFLTRLKTTKRAGWVFMGVPNAESISDHMYRMSIITLLAPPSLKSRLQLHRCTQMALLHDMAESLVGDITPREKIPKHEKHRRESSTMDWLTESLLGASANGLKESGEELRALWQEYEDDKTEEARFVHDVDKFELMLQMVEYEKQEKKQIDLGEFCGVLKSVTTKEVLEWSLEVLQGRKIFWGDQYSSLNGAEYEELLRKKLEAQGGSQERN</sequence>
<evidence type="ECO:0000256" key="12">
    <source>
        <dbReference type="ARBA" id="ARBA00023285"/>
    </source>
</evidence>
<keyword evidence="12" id="KW-0170">Cobalt</keyword>
<dbReference type="AlphaFoldDB" id="A0A8H3FJJ2"/>
<dbReference type="SUPFAM" id="SSF109604">
    <property type="entry name" value="HD-domain/PDEase-like"/>
    <property type="match status" value="1"/>
</dbReference>
<name>A0A8H3FJJ2_9LECA</name>
<proteinExistence type="inferred from homology"/>
<comment type="caution">
    <text evidence="15">The sequence shown here is derived from an EMBL/GenBank/DDBJ whole genome shotgun (WGS) entry which is preliminary data.</text>
</comment>
<evidence type="ECO:0000256" key="2">
    <source>
        <dbReference type="ARBA" id="ARBA00001936"/>
    </source>
</evidence>
<evidence type="ECO:0000256" key="7">
    <source>
        <dbReference type="ARBA" id="ARBA00011738"/>
    </source>
</evidence>
<keyword evidence="9" id="KW-0479">Metal-binding</keyword>
<evidence type="ECO:0000313" key="15">
    <source>
        <dbReference type="EMBL" id="CAF9924885.1"/>
    </source>
</evidence>
<evidence type="ECO:0000256" key="10">
    <source>
        <dbReference type="ARBA" id="ARBA00022801"/>
    </source>
</evidence>
<dbReference type="GO" id="GO:0002953">
    <property type="term" value="F:5'-deoxynucleotidase activity"/>
    <property type="evidence" value="ECO:0007669"/>
    <property type="project" value="UniProtKB-EC"/>
</dbReference>
<dbReference type="SMART" id="SM00471">
    <property type="entry name" value="HDc"/>
    <property type="match status" value="1"/>
</dbReference>
<evidence type="ECO:0000259" key="14">
    <source>
        <dbReference type="SMART" id="SM00471"/>
    </source>
</evidence>
<evidence type="ECO:0000256" key="13">
    <source>
        <dbReference type="SAM" id="MobiDB-lite"/>
    </source>
</evidence>
<keyword evidence="16" id="KW-1185">Reference proteome</keyword>
<evidence type="ECO:0000256" key="9">
    <source>
        <dbReference type="ARBA" id="ARBA00022723"/>
    </source>
</evidence>
<comment type="cofactor">
    <cofactor evidence="4">
        <name>Mg(2+)</name>
        <dbReference type="ChEBI" id="CHEBI:18420"/>
    </cofactor>
</comment>
<dbReference type="InterPro" id="IPR006674">
    <property type="entry name" value="HD_domain"/>
</dbReference>
<comment type="similarity">
    <text evidence="6">Belongs to the HDDC2 family.</text>
</comment>
<feature type="domain" description="HD/PDEase" evidence="14">
    <location>
        <begin position="86"/>
        <end position="211"/>
    </location>
</feature>
<dbReference type="FunFam" id="1.10.3210.10:FF:000011">
    <property type="entry name" value="HD domain-containing protein 2"/>
    <property type="match status" value="1"/>
</dbReference>
<protein>
    <recommendedName>
        <fullName evidence="8">5'-deoxynucleotidase</fullName>
        <ecNumber evidence="8">3.1.3.89</ecNumber>
    </recommendedName>
</protein>
<dbReference type="PANTHER" id="PTHR11845">
    <property type="entry name" value="5'-DEOXYNUCLEOTIDASE HDDC2"/>
    <property type="match status" value="1"/>
</dbReference>
<evidence type="ECO:0000256" key="8">
    <source>
        <dbReference type="ARBA" id="ARBA00012964"/>
    </source>
</evidence>
<dbReference type="Pfam" id="PF13023">
    <property type="entry name" value="HD_3"/>
    <property type="match status" value="1"/>
</dbReference>
<evidence type="ECO:0000256" key="5">
    <source>
        <dbReference type="ARBA" id="ARBA00004074"/>
    </source>
</evidence>
<comment type="subunit">
    <text evidence="7">Homodimer.</text>
</comment>
<dbReference type="EMBL" id="CAJPDQ010000022">
    <property type="protein sequence ID" value="CAF9924885.1"/>
    <property type="molecule type" value="Genomic_DNA"/>
</dbReference>
<dbReference type="OrthoDB" id="10254258at2759"/>
<comment type="function">
    <text evidence="5">Catalyzes the dephosphorylation of the nucleoside 5'-monophosphates deoxyadenosine monophosphate (dAMP), deoxycytidine monophosphate (dCMP), deoxyguanosine monophosphate (dGMP) and deoxythymidine monophosphate (dTMP).</text>
</comment>
<comment type="cofactor">
    <cofactor evidence="2">
        <name>Mn(2+)</name>
        <dbReference type="ChEBI" id="CHEBI:29035"/>
    </cofactor>
</comment>
<evidence type="ECO:0000256" key="4">
    <source>
        <dbReference type="ARBA" id="ARBA00001946"/>
    </source>
</evidence>
<feature type="compositionally biased region" description="Basic and acidic residues" evidence="13">
    <location>
        <begin position="1"/>
        <end position="14"/>
    </location>
</feature>
<keyword evidence="11" id="KW-0460">Magnesium</keyword>
<comment type="catalytic activity">
    <reaction evidence="1">
        <text>a 2'-deoxyribonucleoside 5'-phosphate + H2O = a 2'-deoxyribonucleoside + phosphate</text>
        <dbReference type="Rhea" id="RHEA:36167"/>
        <dbReference type="ChEBI" id="CHEBI:15377"/>
        <dbReference type="ChEBI" id="CHEBI:18274"/>
        <dbReference type="ChEBI" id="CHEBI:43474"/>
        <dbReference type="ChEBI" id="CHEBI:65317"/>
        <dbReference type="EC" id="3.1.3.89"/>
    </reaction>
</comment>
<dbReference type="PANTHER" id="PTHR11845:SF13">
    <property type="entry name" value="5'-DEOXYNUCLEOTIDASE HDDC2"/>
    <property type="match status" value="1"/>
</dbReference>
<dbReference type="GO" id="GO:0009159">
    <property type="term" value="P:deoxyribonucleoside monophosphate catabolic process"/>
    <property type="evidence" value="ECO:0007669"/>
    <property type="project" value="UniProtKB-ARBA"/>
</dbReference>
<feature type="region of interest" description="Disordered" evidence="13">
    <location>
        <begin position="1"/>
        <end position="35"/>
    </location>
</feature>
<keyword evidence="10" id="KW-0378">Hydrolase</keyword>
<dbReference type="EC" id="3.1.3.89" evidence="8"/>
<evidence type="ECO:0000256" key="11">
    <source>
        <dbReference type="ARBA" id="ARBA00022842"/>
    </source>
</evidence>
<evidence type="ECO:0000256" key="1">
    <source>
        <dbReference type="ARBA" id="ARBA00001638"/>
    </source>
</evidence>
<dbReference type="GO" id="GO:0005737">
    <property type="term" value="C:cytoplasm"/>
    <property type="evidence" value="ECO:0007669"/>
    <property type="project" value="TreeGrafter"/>
</dbReference>